<reference evidence="2 3" key="1">
    <citation type="submission" date="2017-04" db="EMBL/GenBank/DDBJ databases">
        <authorList>
            <person name="Afonso C.L."/>
            <person name="Miller P.J."/>
            <person name="Scott M.A."/>
            <person name="Spackman E."/>
            <person name="Goraichik I."/>
            <person name="Dimitrov K.M."/>
            <person name="Suarez D.L."/>
            <person name="Swayne D.E."/>
        </authorList>
    </citation>
    <scope>NUCLEOTIDE SEQUENCE [LARGE SCALE GENOMIC DNA]</scope>
    <source>
        <strain evidence="2 3">USBA 355</strain>
    </source>
</reference>
<dbReference type="PIRSF" id="PIRSF038991">
    <property type="entry name" value="Protein_AbrB"/>
    <property type="match status" value="1"/>
</dbReference>
<dbReference type="PANTHER" id="PTHR38457:SF1">
    <property type="entry name" value="REGULATOR ABRB-RELATED"/>
    <property type="match status" value="1"/>
</dbReference>
<dbReference type="NCBIfam" id="TIGR03082">
    <property type="entry name" value="Gneg_AbrB_dup"/>
    <property type="match status" value="2"/>
</dbReference>
<keyword evidence="1" id="KW-0472">Membrane</keyword>
<dbReference type="InterPro" id="IPR007820">
    <property type="entry name" value="AbrB_fam"/>
</dbReference>
<name>A0A1Y6CTH3_9PROT</name>
<keyword evidence="3" id="KW-1185">Reference proteome</keyword>
<dbReference type="Pfam" id="PF05145">
    <property type="entry name" value="AbrB"/>
    <property type="match status" value="1"/>
</dbReference>
<keyword evidence="1" id="KW-0812">Transmembrane</keyword>
<evidence type="ECO:0000313" key="2">
    <source>
        <dbReference type="EMBL" id="SMF78184.1"/>
    </source>
</evidence>
<feature type="transmembrane region" description="Helical" evidence="1">
    <location>
        <begin position="18"/>
        <end position="35"/>
    </location>
</feature>
<feature type="transmembrane region" description="Helical" evidence="1">
    <location>
        <begin position="248"/>
        <end position="267"/>
    </location>
</feature>
<evidence type="ECO:0008006" key="4">
    <source>
        <dbReference type="Google" id="ProtNLM"/>
    </source>
</evidence>
<feature type="transmembrane region" description="Helical" evidence="1">
    <location>
        <begin position="331"/>
        <end position="351"/>
    </location>
</feature>
<dbReference type="Proteomes" id="UP000192917">
    <property type="component" value="Unassembled WGS sequence"/>
</dbReference>
<feature type="transmembrane region" description="Helical" evidence="1">
    <location>
        <begin position="96"/>
        <end position="116"/>
    </location>
</feature>
<dbReference type="GO" id="GO:0016020">
    <property type="term" value="C:membrane"/>
    <property type="evidence" value="ECO:0007669"/>
    <property type="project" value="InterPro"/>
</dbReference>
<evidence type="ECO:0000256" key="1">
    <source>
        <dbReference type="SAM" id="Phobius"/>
    </source>
</evidence>
<feature type="transmembrane region" description="Helical" evidence="1">
    <location>
        <begin position="68"/>
        <end position="89"/>
    </location>
</feature>
<feature type="transmembrane region" description="Helical" evidence="1">
    <location>
        <begin position="279"/>
        <end position="299"/>
    </location>
</feature>
<feature type="transmembrane region" description="Helical" evidence="1">
    <location>
        <begin position="159"/>
        <end position="177"/>
    </location>
</feature>
<dbReference type="STRING" id="560819.SAMN05428998_13818"/>
<gene>
    <name evidence="2" type="ORF">SAMN05428998_13818</name>
</gene>
<feature type="transmembrane region" description="Helical" evidence="1">
    <location>
        <begin position="222"/>
        <end position="242"/>
    </location>
</feature>
<feature type="transmembrane region" description="Helical" evidence="1">
    <location>
        <begin position="128"/>
        <end position="147"/>
    </location>
</feature>
<keyword evidence="1" id="KW-1133">Transmembrane helix</keyword>
<dbReference type="EMBL" id="FWZX01000038">
    <property type="protein sequence ID" value="SMF78184.1"/>
    <property type="molecule type" value="Genomic_DNA"/>
</dbReference>
<dbReference type="PANTHER" id="PTHR38457">
    <property type="entry name" value="REGULATOR ABRB-RELATED"/>
    <property type="match status" value="1"/>
</dbReference>
<dbReference type="RefSeq" id="WP_235017221.1">
    <property type="nucleotide sequence ID" value="NZ_FWZX01000038.1"/>
</dbReference>
<accession>A0A1Y6CTH3</accession>
<evidence type="ECO:0000313" key="3">
    <source>
        <dbReference type="Proteomes" id="UP000192917"/>
    </source>
</evidence>
<protein>
    <recommendedName>
        <fullName evidence="4">Ammonia monooxygenase</fullName>
    </recommendedName>
</protein>
<sequence>MPKEEQVPAGPLARWPAGLRWALLLALSLLFAGLLELPGIPAALLLGPMIAGIVVGTNSGRLKVPAPLFWFAQAVIGLLVAGSVDAGILATFAESWPLFVAVILAVISASSLLGWLMARWQVLPGTTAVWGFSPGAASAMMLMADAFGADARLVAFMQYLRVLFVAVTASLVAQVFLAGPMAAGAAVDWFPALDWPSFGPTLALVVGGALVGRFLPIPAGSLLVPMILGGALSISGVLRIALPEWLLAISYALIGWNIGLAFTRRILLHATRALPKIALSIAALIAFGACLGFAVNRLLGVDPLTAYLATSPGGLDTIAIIAASAKVDVSFVLGLQTARFLMVLLLGPFLARMIARRVGGDEPAE</sequence>
<organism evidence="2 3">
    <name type="scientific">Tistlia consotensis USBA 355</name>
    <dbReference type="NCBI Taxonomy" id="560819"/>
    <lineage>
        <taxon>Bacteria</taxon>
        <taxon>Pseudomonadati</taxon>
        <taxon>Pseudomonadota</taxon>
        <taxon>Alphaproteobacteria</taxon>
        <taxon>Rhodospirillales</taxon>
        <taxon>Rhodovibrionaceae</taxon>
        <taxon>Tistlia</taxon>
    </lineage>
</organism>
<dbReference type="InterPro" id="IPR017516">
    <property type="entry name" value="AbrB_dup"/>
</dbReference>
<dbReference type="AlphaFoldDB" id="A0A1Y6CTH3"/>
<proteinExistence type="predicted"/>
<dbReference type="GO" id="GO:0010468">
    <property type="term" value="P:regulation of gene expression"/>
    <property type="evidence" value="ECO:0007669"/>
    <property type="project" value="InterPro"/>
</dbReference>